<protein>
    <submittedName>
        <fullName evidence="1">Uncharacterized protein</fullName>
    </submittedName>
</protein>
<name>Q2G6U8_NOVAD</name>
<organism evidence="1 2">
    <name type="scientific">Novosphingobium aromaticivorans (strain ATCC 700278 / DSM 12444 / CCUG 56034 / CIP 105152 / NBRC 16084 / F199)</name>
    <dbReference type="NCBI Taxonomy" id="279238"/>
    <lineage>
        <taxon>Bacteria</taxon>
        <taxon>Pseudomonadati</taxon>
        <taxon>Pseudomonadota</taxon>
        <taxon>Alphaproteobacteria</taxon>
        <taxon>Sphingomonadales</taxon>
        <taxon>Sphingomonadaceae</taxon>
        <taxon>Novosphingobium</taxon>
    </lineage>
</organism>
<proteinExistence type="predicted"/>
<gene>
    <name evidence="1" type="ordered locus">Saro_1985</name>
</gene>
<dbReference type="HOGENOM" id="CLU_2974895_0_0_5"/>
<dbReference type="KEGG" id="nar:Saro_1985"/>
<evidence type="ECO:0000313" key="1">
    <source>
        <dbReference type="EMBL" id="ABD26425.1"/>
    </source>
</evidence>
<dbReference type="AlphaFoldDB" id="Q2G6U8"/>
<keyword evidence="2" id="KW-1185">Reference proteome</keyword>
<dbReference type="Proteomes" id="UP000009134">
    <property type="component" value="Chromosome"/>
</dbReference>
<evidence type="ECO:0000313" key="2">
    <source>
        <dbReference type="Proteomes" id="UP000009134"/>
    </source>
</evidence>
<accession>Q2G6U8</accession>
<reference evidence="2" key="1">
    <citation type="submission" date="2006-01" db="EMBL/GenBank/DDBJ databases">
        <title>Complete sequence of Novosphingobium aromaticivorans DSM 12444.</title>
        <authorList>
            <consortium name="US DOE Joint Genome Institute"/>
            <person name="Copeland A."/>
            <person name="Lucas S."/>
            <person name="Lapidus A."/>
            <person name="Barry K."/>
            <person name="Detter J.C."/>
            <person name="Glavina T."/>
            <person name="Hammon N."/>
            <person name="Israni S."/>
            <person name="Pitluck S."/>
            <person name="Chain P."/>
            <person name="Malfatti S."/>
            <person name="Shin M."/>
            <person name="Vergez L."/>
            <person name="Schmutz J."/>
            <person name="Larimer F."/>
            <person name="Land M."/>
            <person name="Kyrpides N."/>
            <person name="Ivanova N."/>
            <person name="Fredrickson J."/>
            <person name="Balkwill D."/>
            <person name="Romine M.F."/>
            <person name="Richardson P."/>
        </authorList>
    </citation>
    <scope>NUCLEOTIDE SEQUENCE [LARGE SCALE GENOMIC DNA]</scope>
    <source>
        <strain evidence="2">ATCC 700278 / DSM 12444 / CCUG 56034 / CIP 105152 / NBRC 16084 / F199</strain>
    </source>
</reference>
<dbReference type="EMBL" id="CP000248">
    <property type="protein sequence ID" value="ABD26425.1"/>
    <property type="molecule type" value="Genomic_DNA"/>
</dbReference>
<dbReference type="RefSeq" id="WP_011445634.1">
    <property type="nucleotide sequence ID" value="NC_007794.1"/>
</dbReference>
<sequence length="58" mass="6192">MTREDHVSSLHDAVRSALEMADRLGLHVVGIHLNDALECLAVTQDVGGETLPLGDQAN</sequence>